<evidence type="ECO:0000313" key="10">
    <source>
        <dbReference type="Proteomes" id="UP001519289"/>
    </source>
</evidence>
<dbReference type="InterPro" id="IPR005467">
    <property type="entry name" value="His_kinase_dom"/>
</dbReference>
<name>A0ABS4JPL1_9FIRM</name>
<feature type="region of interest" description="Disordered" evidence="6">
    <location>
        <begin position="195"/>
        <end position="229"/>
    </location>
</feature>
<evidence type="ECO:0000256" key="5">
    <source>
        <dbReference type="ARBA" id="ARBA00023012"/>
    </source>
</evidence>
<keyword evidence="7" id="KW-1133">Transmembrane helix</keyword>
<dbReference type="CDD" id="cd16917">
    <property type="entry name" value="HATPase_UhpB-NarQ-NarX-like"/>
    <property type="match status" value="1"/>
</dbReference>
<dbReference type="EC" id="2.7.13.3" evidence="2"/>
<dbReference type="GO" id="GO:0016301">
    <property type="term" value="F:kinase activity"/>
    <property type="evidence" value="ECO:0007669"/>
    <property type="project" value="UniProtKB-KW"/>
</dbReference>
<dbReference type="Pfam" id="PF07730">
    <property type="entry name" value="HisKA_3"/>
    <property type="match status" value="1"/>
</dbReference>
<dbReference type="PANTHER" id="PTHR24421">
    <property type="entry name" value="NITRATE/NITRITE SENSOR PROTEIN NARX-RELATED"/>
    <property type="match status" value="1"/>
</dbReference>
<feature type="compositionally biased region" description="Low complexity" evidence="6">
    <location>
        <begin position="213"/>
        <end position="223"/>
    </location>
</feature>
<keyword evidence="5" id="KW-0902">Two-component regulatory system</keyword>
<feature type="transmembrane region" description="Helical" evidence="7">
    <location>
        <begin position="36"/>
        <end position="54"/>
    </location>
</feature>
<evidence type="ECO:0000256" key="3">
    <source>
        <dbReference type="ARBA" id="ARBA00022679"/>
    </source>
</evidence>
<keyword evidence="3" id="KW-0808">Transferase</keyword>
<evidence type="ECO:0000256" key="1">
    <source>
        <dbReference type="ARBA" id="ARBA00000085"/>
    </source>
</evidence>
<dbReference type="InterPro" id="IPR011712">
    <property type="entry name" value="Sig_transdc_His_kin_sub3_dim/P"/>
</dbReference>
<dbReference type="PANTHER" id="PTHR24421:SF62">
    <property type="entry name" value="SENSORY TRANSDUCTION HISTIDINE KINASE"/>
    <property type="match status" value="1"/>
</dbReference>
<dbReference type="Gene3D" id="1.20.5.1930">
    <property type="match status" value="1"/>
</dbReference>
<dbReference type="Proteomes" id="UP001519289">
    <property type="component" value="Unassembled WGS sequence"/>
</dbReference>
<comment type="caution">
    <text evidence="9">The sequence shown here is derived from an EMBL/GenBank/DDBJ whole genome shotgun (WGS) entry which is preliminary data.</text>
</comment>
<dbReference type="RefSeq" id="WP_209465620.1">
    <property type="nucleotide sequence ID" value="NZ_JAGGLG010000005.1"/>
</dbReference>
<accession>A0ABS4JPL1</accession>
<comment type="catalytic activity">
    <reaction evidence="1">
        <text>ATP + protein L-histidine = ADP + protein N-phospho-L-histidine.</text>
        <dbReference type="EC" id="2.7.13.3"/>
    </reaction>
</comment>
<evidence type="ECO:0000259" key="8">
    <source>
        <dbReference type="PROSITE" id="PS50109"/>
    </source>
</evidence>
<dbReference type="SUPFAM" id="SSF55874">
    <property type="entry name" value="ATPase domain of HSP90 chaperone/DNA topoisomerase II/histidine kinase"/>
    <property type="match status" value="1"/>
</dbReference>
<evidence type="ECO:0000256" key="6">
    <source>
        <dbReference type="SAM" id="MobiDB-lite"/>
    </source>
</evidence>
<dbReference type="Pfam" id="PF02518">
    <property type="entry name" value="HATPase_c"/>
    <property type="match status" value="1"/>
</dbReference>
<proteinExistence type="predicted"/>
<dbReference type="SUPFAM" id="SSF55781">
    <property type="entry name" value="GAF domain-like"/>
    <property type="match status" value="1"/>
</dbReference>
<dbReference type="InterPro" id="IPR036890">
    <property type="entry name" value="HATPase_C_sf"/>
</dbReference>
<evidence type="ECO:0000313" key="9">
    <source>
        <dbReference type="EMBL" id="MBP2017474.1"/>
    </source>
</evidence>
<dbReference type="InterPro" id="IPR050482">
    <property type="entry name" value="Sensor_HK_TwoCompSys"/>
</dbReference>
<sequence>MARLPPQHRLFLLLLGVGLAPWLILPASGLAPRPLAWAALPMALLLYLLALRVARPIGEVLALARRLREGDLGARAVLQPGTDWFLLARTLSDLAEQLDTVTWSLEEQVAARTAALARKADQLRAVGQVGQQVAAVLEPDVLLHFVTRVMRGTFGYDVVAVLLQHRDYLVLAACAARGREEVPLGRAFPLVGPNPSPLARALADQPPDDGPARADAAGADSPPESAAPTPLLPDMAVEAEMAIPIRLADRTLGLMVVQSLSPDPFDEEDHFTVQTIAGQVAVALENARLLEAERQLRGLAVVEERNRMAREIHDTLAQGFMGIIMQLRAMEAAADPETARFHREAALTLAQESLQEARRSVWNLRPRPLEDRRLSEALAAELAALQRQVGLSGQFTARGAVDDLAPHVEAALLRIAQEAMRNAVKYAQATRLDVRLAEAGGEVTLQVADDGVGFDPACPPRPAGGGFGLGMMAERARQVGGSLELDTRPWAGCRVVVRVPLRKGG</sequence>
<dbReference type="InterPro" id="IPR029016">
    <property type="entry name" value="GAF-like_dom_sf"/>
</dbReference>
<organism evidence="9 10">
    <name type="scientific">Symbiobacterium terraclitae</name>
    <dbReference type="NCBI Taxonomy" id="557451"/>
    <lineage>
        <taxon>Bacteria</taxon>
        <taxon>Bacillati</taxon>
        <taxon>Bacillota</taxon>
        <taxon>Clostridia</taxon>
        <taxon>Eubacteriales</taxon>
        <taxon>Symbiobacteriaceae</taxon>
        <taxon>Symbiobacterium</taxon>
    </lineage>
</organism>
<keyword evidence="10" id="KW-1185">Reference proteome</keyword>
<dbReference type="EMBL" id="JAGGLG010000005">
    <property type="protein sequence ID" value="MBP2017474.1"/>
    <property type="molecule type" value="Genomic_DNA"/>
</dbReference>
<dbReference type="PROSITE" id="PS50109">
    <property type="entry name" value="HIS_KIN"/>
    <property type="match status" value="1"/>
</dbReference>
<gene>
    <name evidence="9" type="ORF">J2Z79_000857</name>
</gene>
<evidence type="ECO:0000256" key="4">
    <source>
        <dbReference type="ARBA" id="ARBA00022777"/>
    </source>
</evidence>
<dbReference type="InterPro" id="IPR003018">
    <property type="entry name" value="GAF"/>
</dbReference>
<dbReference type="SMART" id="SM00065">
    <property type="entry name" value="GAF"/>
    <property type="match status" value="1"/>
</dbReference>
<keyword evidence="7" id="KW-0472">Membrane</keyword>
<keyword evidence="4 9" id="KW-0418">Kinase</keyword>
<dbReference type="InterPro" id="IPR003594">
    <property type="entry name" value="HATPase_dom"/>
</dbReference>
<dbReference type="Gene3D" id="3.30.450.40">
    <property type="match status" value="1"/>
</dbReference>
<evidence type="ECO:0000256" key="7">
    <source>
        <dbReference type="SAM" id="Phobius"/>
    </source>
</evidence>
<feature type="domain" description="Histidine kinase" evidence="8">
    <location>
        <begin position="412"/>
        <end position="503"/>
    </location>
</feature>
<dbReference type="Pfam" id="PF01590">
    <property type="entry name" value="GAF"/>
    <property type="match status" value="1"/>
</dbReference>
<reference evidence="9 10" key="1">
    <citation type="submission" date="2021-03" db="EMBL/GenBank/DDBJ databases">
        <title>Genomic Encyclopedia of Type Strains, Phase IV (KMG-IV): sequencing the most valuable type-strain genomes for metagenomic binning, comparative biology and taxonomic classification.</title>
        <authorList>
            <person name="Goeker M."/>
        </authorList>
    </citation>
    <scope>NUCLEOTIDE SEQUENCE [LARGE SCALE GENOMIC DNA]</scope>
    <source>
        <strain evidence="9 10">DSM 27138</strain>
    </source>
</reference>
<keyword evidence="7" id="KW-0812">Transmembrane</keyword>
<dbReference type="Gene3D" id="3.30.565.10">
    <property type="entry name" value="Histidine kinase-like ATPase, C-terminal domain"/>
    <property type="match status" value="1"/>
</dbReference>
<evidence type="ECO:0000256" key="2">
    <source>
        <dbReference type="ARBA" id="ARBA00012438"/>
    </source>
</evidence>
<dbReference type="SMART" id="SM00387">
    <property type="entry name" value="HATPase_c"/>
    <property type="match status" value="1"/>
</dbReference>
<protein>
    <recommendedName>
        <fullName evidence="2">histidine kinase</fullName>
        <ecNumber evidence="2">2.7.13.3</ecNumber>
    </recommendedName>
</protein>